<feature type="transmembrane region" description="Helical" evidence="1">
    <location>
        <begin position="312"/>
        <end position="336"/>
    </location>
</feature>
<feature type="transmembrane region" description="Helical" evidence="1">
    <location>
        <begin position="44"/>
        <end position="67"/>
    </location>
</feature>
<feature type="transmembrane region" description="Helical" evidence="1">
    <location>
        <begin position="147"/>
        <end position="165"/>
    </location>
</feature>
<feature type="transmembrane region" description="Helical" evidence="1">
    <location>
        <begin position="88"/>
        <end position="106"/>
    </location>
</feature>
<sequence>MTTIWQRALHPLGPVGAQGLSQAANLAAQLALIAFMGKTRFADLGLGLMTAATICFISEIGLGTYFLRESARSEQWLDSWRQSVGSRLIVAATAAALAWAALAWGAPNPGAARLVLLAAIPGVLISAVNPTPLLFGLDKVRTASGGILLRFAIQSAGGVAIALAWPHHAEIGVGLAFSAGIVAQVLVGQMAGLPILALAPRRPRTVPPKAALRLWGLSLVGTINDRALPFVIGNAHPEILSAALIGLQILQTLVGIGTQMDRLLIPAVARGERSQDAQATWRRLHMPLLLLILPVIAATPVASTFFMPGWELAAFIFALEWASVVIGTLAFALAFARGGEKRVAYFMLVAVPLSTVAQVFLGGRVPLELILALRLIVAAFVGWLASRCVAALVNDTARA</sequence>
<feature type="transmembrane region" description="Helical" evidence="1">
    <location>
        <begin position="343"/>
        <end position="363"/>
    </location>
</feature>
<evidence type="ECO:0000313" key="2">
    <source>
        <dbReference type="EMBL" id="CAM75888.1"/>
    </source>
</evidence>
<feature type="transmembrane region" description="Helical" evidence="1">
    <location>
        <begin position="112"/>
        <end position="135"/>
    </location>
</feature>
<organism evidence="2">
    <name type="scientific">Magnetospirillum gryphiswaldense</name>
    <dbReference type="NCBI Taxonomy" id="55518"/>
    <lineage>
        <taxon>Bacteria</taxon>
        <taxon>Pseudomonadati</taxon>
        <taxon>Pseudomonadota</taxon>
        <taxon>Alphaproteobacteria</taxon>
        <taxon>Rhodospirillales</taxon>
        <taxon>Rhodospirillaceae</taxon>
        <taxon>Magnetospirillum</taxon>
    </lineage>
</organism>
<accession>A4TZ31</accession>
<proteinExistence type="predicted"/>
<gene>
    <name evidence="2" type="ORF">MGR_1545</name>
</gene>
<name>A4TZ31_9PROT</name>
<feature type="transmembrane region" description="Helical" evidence="1">
    <location>
        <begin position="369"/>
        <end position="393"/>
    </location>
</feature>
<keyword evidence="1" id="KW-0472">Membrane</keyword>
<feature type="transmembrane region" description="Helical" evidence="1">
    <location>
        <begin position="288"/>
        <end position="306"/>
    </location>
</feature>
<keyword evidence="1" id="KW-1133">Transmembrane helix</keyword>
<dbReference type="RefSeq" id="WP_106001526.1">
    <property type="nucleotide sequence ID" value="NZ_CP027527.1"/>
</dbReference>
<evidence type="ECO:0000256" key="1">
    <source>
        <dbReference type="SAM" id="Phobius"/>
    </source>
</evidence>
<protein>
    <recommendedName>
        <fullName evidence="3">Polysaccharide biosynthesis protein</fullName>
    </recommendedName>
</protein>
<evidence type="ECO:0008006" key="3">
    <source>
        <dbReference type="Google" id="ProtNLM"/>
    </source>
</evidence>
<dbReference type="AlphaFoldDB" id="A4TZ31"/>
<feature type="transmembrane region" description="Helical" evidence="1">
    <location>
        <begin position="171"/>
        <end position="199"/>
    </location>
</feature>
<keyword evidence="1" id="KW-0812">Transmembrane</keyword>
<dbReference type="EMBL" id="CU459003">
    <property type="protein sequence ID" value="CAM75888.1"/>
    <property type="molecule type" value="Genomic_DNA"/>
</dbReference>
<reference evidence="2" key="1">
    <citation type="journal article" date="2007" name="J. Bacteriol.">
        <title>Comparative genome analysis of four magnetotactic bacteria reveals a complex set of group-specific genes implicated in magnetosome biomineralization and function.</title>
        <authorList>
            <person name="Richter M."/>
            <person name="Kube M."/>
            <person name="Bazylinski D.A."/>
            <person name="Lombardot T."/>
            <person name="Gloeckner F.O."/>
            <person name="Reinhardt R."/>
            <person name="Schueler D."/>
        </authorList>
    </citation>
    <scope>NUCLEOTIDE SEQUENCE</scope>
    <source>
        <strain evidence="2">MSR-1</strain>
    </source>
</reference>